<evidence type="ECO:0000256" key="7">
    <source>
        <dbReference type="ARBA" id="ARBA00022968"/>
    </source>
</evidence>
<dbReference type="InterPro" id="IPR001503">
    <property type="entry name" value="Glyco_trans_10"/>
</dbReference>
<dbReference type="GO" id="GO:0032580">
    <property type="term" value="C:Golgi cisterna membrane"/>
    <property type="evidence" value="ECO:0007669"/>
    <property type="project" value="UniProtKB-SubCell"/>
</dbReference>
<evidence type="ECO:0000256" key="9">
    <source>
        <dbReference type="ARBA" id="ARBA00023034"/>
    </source>
</evidence>
<gene>
    <name evidence="15" type="ORF">CAPTEDRAFT_36041</name>
</gene>
<organism evidence="15">
    <name type="scientific">Capitella teleta</name>
    <name type="common">Polychaete worm</name>
    <dbReference type="NCBI Taxonomy" id="283909"/>
    <lineage>
        <taxon>Eukaryota</taxon>
        <taxon>Metazoa</taxon>
        <taxon>Spiralia</taxon>
        <taxon>Lophotrochozoa</taxon>
        <taxon>Annelida</taxon>
        <taxon>Polychaeta</taxon>
        <taxon>Sedentaria</taxon>
        <taxon>Scolecida</taxon>
        <taxon>Capitellidae</taxon>
        <taxon>Capitella</taxon>
    </lineage>
</organism>
<evidence type="ECO:0000256" key="3">
    <source>
        <dbReference type="ARBA" id="ARBA00008919"/>
    </source>
</evidence>
<name>R7TZ39_CAPTE</name>
<dbReference type="Pfam" id="PF00852">
    <property type="entry name" value="Glyco_transf_10"/>
    <property type="match status" value="1"/>
</dbReference>
<dbReference type="InterPro" id="IPR031481">
    <property type="entry name" value="Glyco_tran_10_N"/>
</dbReference>
<keyword evidence="11" id="KW-0325">Glycoprotein</keyword>
<dbReference type="EC" id="2.4.1.-" evidence="12"/>
<reference evidence="16" key="3">
    <citation type="submission" date="2015-06" db="UniProtKB">
        <authorList>
            <consortium name="EnsemblMetazoa"/>
        </authorList>
    </citation>
    <scope>IDENTIFICATION</scope>
</reference>
<dbReference type="UniPathway" id="UPA00378"/>
<dbReference type="Pfam" id="PF17039">
    <property type="entry name" value="Glyco_tran_10_N"/>
    <property type="match status" value="1"/>
</dbReference>
<dbReference type="HOGENOM" id="CLU_032075_3_0_1"/>
<keyword evidence="5 12" id="KW-0808">Transferase</keyword>
<proteinExistence type="inferred from homology"/>
<dbReference type="PANTHER" id="PTHR48438">
    <property type="entry name" value="ALPHA-(1,3)-FUCOSYLTRANSFERASE C-RELATED"/>
    <property type="match status" value="1"/>
</dbReference>
<evidence type="ECO:0000259" key="13">
    <source>
        <dbReference type="Pfam" id="PF00852"/>
    </source>
</evidence>
<dbReference type="SUPFAM" id="SSF53756">
    <property type="entry name" value="UDP-Glycosyltransferase/glycogen phosphorylase"/>
    <property type="match status" value="1"/>
</dbReference>
<reference evidence="15 17" key="2">
    <citation type="journal article" date="2013" name="Nature">
        <title>Insights into bilaterian evolution from three spiralian genomes.</title>
        <authorList>
            <person name="Simakov O."/>
            <person name="Marletaz F."/>
            <person name="Cho S.J."/>
            <person name="Edsinger-Gonzales E."/>
            <person name="Havlak P."/>
            <person name="Hellsten U."/>
            <person name="Kuo D.H."/>
            <person name="Larsson T."/>
            <person name="Lv J."/>
            <person name="Arendt D."/>
            <person name="Savage R."/>
            <person name="Osoegawa K."/>
            <person name="de Jong P."/>
            <person name="Grimwood J."/>
            <person name="Chapman J.A."/>
            <person name="Shapiro H."/>
            <person name="Aerts A."/>
            <person name="Otillar R.P."/>
            <person name="Terry A.Y."/>
            <person name="Boore J.L."/>
            <person name="Grigoriev I.V."/>
            <person name="Lindberg D.R."/>
            <person name="Seaver E.C."/>
            <person name="Weisblat D.A."/>
            <person name="Putnam N.H."/>
            <person name="Rokhsar D.S."/>
        </authorList>
    </citation>
    <scope>NUCLEOTIDE SEQUENCE</scope>
    <source>
        <strain evidence="15 17">I ESC-2004</strain>
    </source>
</reference>
<feature type="non-terminal residue" evidence="15">
    <location>
        <position position="253"/>
    </location>
</feature>
<dbReference type="EMBL" id="KB307129">
    <property type="protein sequence ID" value="ELT99198.1"/>
    <property type="molecule type" value="Genomic_DNA"/>
</dbReference>
<keyword evidence="10" id="KW-0472">Membrane</keyword>
<evidence type="ECO:0000256" key="4">
    <source>
        <dbReference type="ARBA" id="ARBA00022676"/>
    </source>
</evidence>
<dbReference type="GO" id="GO:0000139">
    <property type="term" value="C:Golgi membrane"/>
    <property type="evidence" value="ECO:0007669"/>
    <property type="project" value="UniProtKB-SubCell"/>
</dbReference>
<evidence type="ECO:0000256" key="8">
    <source>
        <dbReference type="ARBA" id="ARBA00022989"/>
    </source>
</evidence>
<dbReference type="OrthoDB" id="427096at2759"/>
<dbReference type="InterPro" id="IPR055270">
    <property type="entry name" value="Glyco_tran_10_C"/>
</dbReference>
<dbReference type="FunFam" id="3.40.50.11660:FF:000004">
    <property type="entry name" value="Glycoprotein 3-alpha-L-fucosyltransferase A"/>
    <property type="match status" value="1"/>
</dbReference>
<keyword evidence="7" id="KW-0735">Signal-anchor</keyword>
<evidence type="ECO:0000313" key="17">
    <source>
        <dbReference type="Proteomes" id="UP000014760"/>
    </source>
</evidence>
<comment type="pathway">
    <text evidence="2">Protein modification; protein glycosylation.</text>
</comment>
<comment type="similarity">
    <text evidence="3 12">Belongs to the glycosyltransferase 10 family.</text>
</comment>
<feature type="domain" description="Fucosyltransferase C-terminal" evidence="13">
    <location>
        <begin position="112"/>
        <end position="253"/>
    </location>
</feature>
<dbReference type="InterPro" id="IPR038577">
    <property type="entry name" value="GT10-like_C_sf"/>
</dbReference>
<comment type="subcellular location">
    <subcellularLocation>
        <location evidence="1">Golgi apparatus membrane</location>
        <topology evidence="1">Single-pass type II membrane protein</topology>
    </subcellularLocation>
    <subcellularLocation>
        <location evidence="12">Golgi apparatus</location>
        <location evidence="12">Golgi stack membrane</location>
        <topology evidence="12">Single-pass type II membrane protein</topology>
    </subcellularLocation>
</comment>
<keyword evidence="9 12" id="KW-0333">Golgi apparatus</keyword>
<keyword evidence="17" id="KW-1185">Reference proteome</keyword>
<evidence type="ECO:0000259" key="14">
    <source>
        <dbReference type="Pfam" id="PF17039"/>
    </source>
</evidence>
<dbReference type="GO" id="GO:0008417">
    <property type="term" value="F:fucosyltransferase activity"/>
    <property type="evidence" value="ECO:0007669"/>
    <property type="project" value="InterPro"/>
</dbReference>
<dbReference type="OMA" id="WEYRAVH"/>
<accession>R7TZ39</accession>
<evidence type="ECO:0000256" key="11">
    <source>
        <dbReference type="ARBA" id="ARBA00023180"/>
    </source>
</evidence>
<dbReference type="PANTHER" id="PTHR48438:SF1">
    <property type="entry name" value="ALPHA-(1,3)-FUCOSYLTRANSFERASE C-RELATED"/>
    <property type="match status" value="1"/>
</dbReference>
<evidence type="ECO:0000256" key="12">
    <source>
        <dbReference type="RuleBase" id="RU003832"/>
    </source>
</evidence>
<dbReference type="EMBL" id="AMQN01010141">
    <property type="status" value="NOT_ANNOTATED_CDS"/>
    <property type="molecule type" value="Genomic_DNA"/>
</dbReference>
<evidence type="ECO:0000313" key="15">
    <source>
        <dbReference type="EMBL" id="ELT99198.1"/>
    </source>
</evidence>
<keyword evidence="6 12" id="KW-0812">Transmembrane</keyword>
<reference evidence="17" key="1">
    <citation type="submission" date="2012-12" db="EMBL/GenBank/DDBJ databases">
        <authorList>
            <person name="Hellsten U."/>
            <person name="Grimwood J."/>
            <person name="Chapman J.A."/>
            <person name="Shapiro H."/>
            <person name="Aerts A."/>
            <person name="Otillar R.P."/>
            <person name="Terry A.Y."/>
            <person name="Boore J.L."/>
            <person name="Simakov O."/>
            <person name="Marletaz F."/>
            <person name="Cho S.-J."/>
            <person name="Edsinger-Gonzales E."/>
            <person name="Havlak P."/>
            <person name="Kuo D.-H."/>
            <person name="Larsson T."/>
            <person name="Lv J."/>
            <person name="Arendt D."/>
            <person name="Savage R."/>
            <person name="Osoegawa K."/>
            <person name="de Jong P."/>
            <person name="Lindberg D.R."/>
            <person name="Seaver E.C."/>
            <person name="Weisblat D.A."/>
            <person name="Putnam N.H."/>
            <person name="Grigoriev I.V."/>
            <person name="Rokhsar D.S."/>
        </authorList>
    </citation>
    <scope>NUCLEOTIDE SEQUENCE</scope>
    <source>
        <strain evidence="17">I ESC-2004</strain>
    </source>
</reference>
<evidence type="ECO:0000256" key="10">
    <source>
        <dbReference type="ARBA" id="ARBA00023136"/>
    </source>
</evidence>
<dbReference type="Proteomes" id="UP000014760">
    <property type="component" value="Unassembled WGS sequence"/>
</dbReference>
<protein>
    <recommendedName>
        <fullName evidence="12">Fucosyltransferase</fullName>
        <ecNumber evidence="12">2.4.1.-</ecNumber>
    </recommendedName>
</protein>
<keyword evidence="8" id="KW-1133">Transmembrane helix</keyword>
<keyword evidence="4 12" id="KW-0328">Glycosyltransferase</keyword>
<evidence type="ECO:0000256" key="5">
    <source>
        <dbReference type="ARBA" id="ARBA00022679"/>
    </source>
</evidence>
<feature type="non-terminal residue" evidence="15">
    <location>
        <position position="1"/>
    </location>
</feature>
<dbReference type="EnsemblMetazoa" id="CapteT36041">
    <property type="protein sequence ID" value="CapteP36041"/>
    <property type="gene ID" value="CapteG36041"/>
</dbReference>
<evidence type="ECO:0000256" key="1">
    <source>
        <dbReference type="ARBA" id="ARBA00004323"/>
    </source>
</evidence>
<evidence type="ECO:0000313" key="16">
    <source>
        <dbReference type="EnsemblMetazoa" id="CapteP36041"/>
    </source>
</evidence>
<dbReference type="Gene3D" id="3.40.50.11660">
    <property type="entry name" value="Glycosyl transferase family 10, C-terminal domain"/>
    <property type="match status" value="1"/>
</dbReference>
<feature type="domain" description="Fucosyltransferase N-terminal" evidence="14">
    <location>
        <begin position="6"/>
        <end position="88"/>
    </location>
</feature>
<evidence type="ECO:0000256" key="6">
    <source>
        <dbReference type="ARBA" id="ARBA00022692"/>
    </source>
</evidence>
<dbReference type="AlphaFoldDB" id="R7TZ39"/>
<sequence>CDLPANATCTYSKDQDDLERAHAILFRARRIRDPTDFPEYRRASQKWLFMESEPPPKVWSRLRDPAIESMRYVFNLTSTYSPDSDVPVRERLKCSVDEELYEKYIDTDFTGTKQRPIAWFVSHCQTSSKREDYVRELKRHVPVDVYGGCSDLSCGSQSNSMNSANYECDAMLNSTYKFYLSFENSLCENYVTEKLWRSLIRHINIVPVVLGHENYSELLPNGSFVDAAQFRSPEKLANFLKELDMNDELYNSY</sequence>
<evidence type="ECO:0000256" key="2">
    <source>
        <dbReference type="ARBA" id="ARBA00004922"/>
    </source>
</evidence>